<evidence type="ECO:0000313" key="2">
    <source>
        <dbReference type="Proteomes" id="UP000789860"/>
    </source>
</evidence>
<organism evidence="1 2">
    <name type="scientific">Scutellospora calospora</name>
    <dbReference type="NCBI Taxonomy" id="85575"/>
    <lineage>
        <taxon>Eukaryota</taxon>
        <taxon>Fungi</taxon>
        <taxon>Fungi incertae sedis</taxon>
        <taxon>Mucoromycota</taxon>
        <taxon>Glomeromycotina</taxon>
        <taxon>Glomeromycetes</taxon>
        <taxon>Diversisporales</taxon>
        <taxon>Gigasporaceae</taxon>
        <taxon>Scutellospora</taxon>
    </lineage>
</organism>
<keyword evidence="2" id="KW-1185">Reference proteome</keyword>
<feature type="non-terminal residue" evidence="1">
    <location>
        <position position="1"/>
    </location>
</feature>
<reference evidence="1" key="1">
    <citation type="submission" date="2021-06" db="EMBL/GenBank/DDBJ databases">
        <authorList>
            <person name="Kallberg Y."/>
            <person name="Tangrot J."/>
            <person name="Rosling A."/>
        </authorList>
    </citation>
    <scope>NUCLEOTIDE SEQUENCE</scope>
    <source>
        <strain evidence="1">AU212A</strain>
    </source>
</reference>
<dbReference type="Proteomes" id="UP000789860">
    <property type="component" value="Unassembled WGS sequence"/>
</dbReference>
<protein>
    <submittedName>
        <fullName evidence="1">10365_t:CDS:1</fullName>
    </submittedName>
</protein>
<dbReference type="EMBL" id="CAJVPM010038567">
    <property type="protein sequence ID" value="CAG8698514.1"/>
    <property type="molecule type" value="Genomic_DNA"/>
</dbReference>
<name>A0ACA9PC51_9GLOM</name>
<evidence type="ECO:0000313" key="1">
    <source>
        <dbReference type="EMBL" id="CAG8698514.1"/>
    </source>
</evidence>
<sequence length="187" mass="20814">FLINHIMERHGEQLLKIDYVDTFQQLNLRCEQNKEIMIGPDKSPGESSQSNTRQTGRGGWSSAIGDEDEDAYFNTSDEEDNISNTSGECSKIVTTKQDVEPKEESTSDDELKPPVDSKEEPKPNIETVGLVDYPDEDDGDENVKKGIDELIVSDKQQTSISPPLSPKPIIGKRSRSNDDDDDDGLLL</sequence>
<gene>
    <name evidence="1" type="ORF">SCALOS_LOCUS10405</name>
</gene>
<feature type="non-terminal residue" evidence="1">
    <location>
        <position position="187"/>
    </location>
</feature>
<accession>A0ACA9PC51</accession>
<proteinExistence type="predicted"/>
<comment type="caution">
    <text evidence="1">The sequence shown here is derived from an EMBL/GenBank/DDBJ whole genome shotgun (WGS) entry which is preliminary data.</text>
</comment>